<dbReference type="GO" id="GO:0009307">
    <property type="term" value="P:DNA restriction-modification system"/>
    <property type="evidence" value="ECO:0007669"/>
    <property type="project" value="InterPro"/>
</dbReference>
<dbReference type="InterPro" id="IPR039442">
    <property type="entry name" value="Mrr-like_dom"/>
</dbReference>
<proteinExistence type="predicted"/>
<sequence length="234" mass="26050">MSSLSRSEFQRQIQRLDPISFEQFIADIWAHRGWNVRVTSASHDRGIDIIAEWNGVISRTEAIHVTRYQSEVSSHEVQRYGRIPNQDPAIETMIIVTRSSFSQPAQELAADLNVKTVDCHDLHTLVRESELVPLLFEYVESNETETQSRLSRVDMERSKLHTATGVDASASSSTSRSIVSSSSRSRSTTAHSSIADDRNTTLTHSESSGSFKIGLYALIAISILLSVGFLLTLL</sequence>
<evidence type="ECO:0000313" key="5">
    <source>
        <dbReference type="Proteomes" id="UP000030649"/>
    </source>
</evidence>
<keyword evidence="2" id="KW-0472">Membrane</keyword>
<evidence type="ECO:0000313" key="4">
    <source>
        <dbReference type="EMBL" id="ERG90881.1"/>
    </source>
</evidence>
<reference evidence="4 5" key="1">
    <citation type="journal article" date="2013" name="PLoS ONE">
        <title>Assembly-driven community genomics of a hypersaline microbial ecosystem.</title>
        <authorList>
            <person name="Podell S."/>
            <person name="Ugalde J.A."/>
            <person name="Narasingarao P."/>
            <person name="Banfield J.F."/>
            <person name="Heidelberg K.B."/>
            <person name="Allen E.E."/>
        </authorList>
    </citation>
    <scope>NUCLEOTIDE SEQUENCE [LARGE SCALE GENOMIC DNA]</scope>
    <source>
        <strain evidence="5">J07HQW1</strain>
    </source>
</reference>
<dbReference type="GO" id="GO:0003677">
    <property type="term" value="F:DNA binding"/>
    <property type="evidence" value="ECO:0007669"/>
    <property type="project" value="InterPro"/>
</dbReference>
<dbReference type="GO" id="GO:0015666">
    <property type="term" value="F:restriction endodeoxyribonuclease activity"/>
    <property type="evidence" value="ECO:0007669"/>
    <property type="project" value="TreeGrafter"/>
</dbReference>
<feature type="transmembrane region" description="Helical" evidence="2">
    <location>
        <begin position="213"/>
        <end position="233"/>
    </location>
</feature>
<dbReference type="SUPFAM" id="SSF52980">
    <property type="entry name" value="Restriction endonuclease-like"/>
    <property type="match status" value="1"/>
</dbReference>
<dbReference type="Pfam" id="PF13156">
    <property type="entry name" value="Mrr_cat_2"/>
    <property type="match status" value="1"/>
</dbReference>
<organism evidence="4 5">
    <name type="scientific">Haloquadratum walsbyi J07HQW1</name>
    <dbReference type="NCBI Taxonomy" id="1238424"/>
    <lineage>
        <taxon>Archaea</taxon>
        <taxon>Methanobacteriati</taxon>
        <taxon>Methanobacteriota</taxon>
        <taxon>Stenosarchaea group</taxon>
        <taxon>Halobacteria</taxon>
        <taxon>Halobacteriales</taxon>
        <taxon>Haloferacaceae</taxon>
        <taxon>Haloquadratum</taxon>
    </lineage>
</organism>
<dbReference type="STRING" id="1238424.J07HQW1_00909"/>
<dbReference type="Proteomes" id="UP000030649">
    <property type="component" value="Unassembled WGS sequence"/>
</dbReference>
<keyword evidence="4" id="KW-0540">Nuclease</keyword>
<dbReference type="AlphaFoldDB" id="U1PFL0"/>
<feature type="region of interest" description="Disordered" evidence="1">
    <location>
        <begin position="161"/>
        <end position="195"/>
    </location>
</feature>
<dbReference type="EMBL" id="KE356560">
    <property type="protein sequence ID" value="ERG90881.1"/>
    <property type="molecule type" value="Genomic_DNA"/>
</dbReference>
<name>U1PFL0_9EURY</name>
<evidence type="ECO:0000256" key="2">
    <source>
        <dbReference type="SAM" id="Phobius"/>
    </source>
</evidence>
<gene>
    <name evidence="4" type="ORF">J07HQW1_00909</name>
</gene>
<keyword evidence="2" id="KW-0812">Transmembrane</keyword>
<accession>U1PFL0</accession>
<feature type="compositionally biased region" description="Low complexity" evidence="1">
    <location>
        <begin position="168"/>
        <end position="193"/>
    </location>
</feature>
<evidence type="ECO:0000259" key="3">
    <source>
        <dbReference type="Pfam" id="PF13156"/>
    </source>
</evidence>
<keyword evidence="4" id="KW-0378">Hydrolase</keyword>
<dbReference type="InterPro" id="IPR052906">
    <property type="entry name" value="Type_IV_Methyl-Rstrct_Enzyme"/>
</dbReference>
<dbReference type="PANTHER" id="PTHR30015:SF6">
    <property type="entry name" value="SLL1429 PROTEIN"/>
    <property type="match status" value="1"/>
</dbReference>
<dbReference type="PANTHER" id="PTHR30015">
    <property type="entry name" value="MRR RESTRICTION SYSTEM PROTEIN"/>
    <property type="match status" value="1"/>
</dbReference>
<keyword evidence="4" id="KW-0255">Endonuclease</keyword>
<dbReference type="HOGENOM" id="CLU_103223_0_0_2"/>
<dbReference type="InterPro" id="IPR011856">
    <property type="entry name" value="tRNA_endonuc-like_dom_sf"/>
</dbReference>
<protein>
    <submittedName>
        <fullName evidence="4">Putative endonuclease</fullName>
    </submittedName>
</protein>
<keyword evidence="2" id="KW-1133">Transmembrane helix</keyword>
<evidence type="ECO:0000256" key="1">
    <source>
        <dbReference type="SAM" id="MobiDB-lite"/>
    </source>
</evidence>
<dbReference type="Gene3D" id="3.40.1350.10">
    <property type="match status" value="1"/>
</dbReference>
<feature type="domain" description="Mrr-like" evidence="3">
    <location>
        <begin position="16"/>
        <end position="124"/>
    </location>
</feature>
<dbReference type="InterPro" id="IPR011335">
    <property type="entry name" value="Restrct_endonuc-II-like"/>
</dbReference>